<proteinExistence type="predicted"/>
<sequence length="414" mass="46988">MSEEILENTSEEIADETAEESTYASSEEISSEEEQVIEENSKPRTKAGMMKAIYDQLNTLKKAELSDSYESIIGATLAEQDDDEEDEDDDEDEVEEGKLPPALQKAIDKKKGKSKDDDEDDEEEVKEVKDVEDLGGETGAGATKKALKVSIVKAGKKKIKKEDLEINVEKDVKALMEGEETLSDEFKTKAATSFESAVSTKILSEVNSRIEILEGEYAQELEEAKEEHSTQLTEKVDSYMNYVVEEWMKENELAVERGIRSELVEDFMTGLRNLFQEHYIDIPEEKVDLVDDLFGKVEELEGKLDEEINRSVDLKKELSEYKREETIREVSDNLADTEKEKLSKLAEGIEYEDKEQFNEKLGVLKENYFPTNEAKAETTSDEDPVTNSEELNEKVKDPTMTHYVDALARFGQNT</sequence>
<dbReference type="EMBL" id="JACASV010000050">
    <property type="protein sequence ID" value="NWJ43748.1"/>
    <property type="molecule type" value="Genomic_DNA"/>
</dbReference>
<name>A0A7K4MQ85_9ARCH</name>
<feature type="coiled-coil region" evidence="1">
    <location>
        <begin position="290"/>
        <end position="324"/>
    </location>
</feature>
<evidence type="ECO:0000313" key="3">
    <source>
        <dbReference type="EMBL" id="NWJ43748.1"/>
    </source>
</evidence>
<feature type="compositionally biased region" description="Acidic residues" evidence="2">
    <location>
        <begin position="79"/>
        <end position="95"/>
    </location>
</feature>
<dbReference type="AlphaFoldDB" id="A0A7K4MQ85"/>
<evidence type="ECO:0000313" key="4">
    <source>
        <dbReference type="Proteomes" id="UP000523105"/>
    </source>
</evidence>
<organism evidence="3 4">
    <name type="scientific">Marine Group I thaumarchaeote</name>
    <dbReference type="NCBI Taxonomy" id="2511932"/>
    <lineage>
        <taxon>Archaea</taxon>
        <taxon>Nitrososphaerota</taxon>
        <taxon>Marine Group I</taxon>
    </lineage>
</organism>
<feature type="region of interest" description="Disordered" evidence="2">
    <location>
        <begin position="370"/>
        <end position="399"/>
    </location>
</feature>
<feature type="compositionally biased region" description="Acidic residues" evidence="2">
    <location>
        <begin position="1"/>
        <end position="19"/>
    </location>
</feature>
<protein>
    <recommendedName>
        <fullName evidence="5">Prohead core protein</fullName>
    </recommendedName>
</protein>
<feature type="coiled-coil region" evidence="1">
    <location>
        <begin position="203"/>
        <end position="238"/>
    </location>
</feature>
<evidence type="ECO:0000256" key="1">
    <source>
        <dbReference type="SAM" id="Coils"/>
    </source>
</evidence>
<feature type="region of interest" description="Disordered" evidence="2">
    <location>
        <begin position="1"/>
        <end position="48"/>
    </location>
</feature>
<reference evidence="3 4" key="1">
    <citation type="journal article" date="2019" name="Environ. Microbiol.">
        <title>Genomics insights into ecotype formation of ammonia-oxidizing archaea in the deep ocean.</title>
        <authorList>
            <person name="Wang Y."/>
            <person name="Huang J.M."/>
            <person name="Cui G.J."/>
            <person name="Nunoura T."/>
            <person name="Takaki Y."/>
            <person name="Li W.L."/>
            <person name="Li J."/>
            <person name="Gao Z.M."/>
            <person name="Takai K."/>
            <person name="Zhang A.Q."/>
            <person name="Stepanauskas R."/>
        </authorList>
    </citation>
    <scope>NUCLEOTIDE SEQUENCE [LARGE SCALE GENOMIC DNA]</scope>
    <source>
        <strain evidence="3 4">L15b</strain>
    </source>
</reference>
<gene>
    <name evidence="3" type="ORF">HX837_06055</name>
</gene>
<keyword evidence="1" id="KW-0175">Coiled coil</keyword>
<dbReference type="Pfam" id="PF25623">
    <property type="entry name" value="T4_CASP"/>
    <property type="match status" value="1"/>
</dbReference>
<feature type="region of interest" description="Disordered" evidence="2">
    <location>
        <begin position="72"/>
        <end position="139"/>
    </location>
</feature>
<dbReference type="InterPro" id="IPR057966">
    <property type="entry name" value="T4_SCAF"/>
</dbReference>
<comment type="caution">
    <text evidence="3">The sequence shown here is derived from an EMBL/GenBank/DDBJ whole genome shotgun (WGS) entry which is preliminary data.</text>
</comment>
<evidence type="ECO:0000256" key="2">
    <source>
        <dbReference type="SAM" id="MobiDB-lite"/>
    </source>
</evidence>
<evidence type="ECO:0008006" key="5">
    <source>
        <dbReference type="Google" id="ProtNLM"/>
    </source>
</evidence>
<dbReference type="Proteomes" id="UP000523105">
    <property type="component" value="Unassembled WGS sequence"/>
</dbReference>
<accession>A0A7K4MQ85</accession>